<dbReference type="AlphaFoldDB" id="A0A1Z5IEV1"/>
<dbReference type="RefSeq" id="WP_159459326.1">
    <property type="nucleotide sequence ID" value="NZ_BCMF01000012.1"/>
</dbReference>
<dbReference type="InterPro" id="IPR009403">
    <property type="entry name" value="UPF0637"/>
</dbReference>
<dbReference type="Pfam" id="PF06335">
    <property type="entry name" value="DUF1054"/>
    <property type="match status" value="1"/>
</dbReference>
<sequence>MFNDSDFQVFEDQTLAGRMAGIRSEIDPKFEALAPLAVATLGSKAPIYAHVAKHLRRHKNPPMNTWIAFSTNKRGYKMNPHLMIGFWDDRLFVWLAVLAEAKDRQLMTQRPAALLPDFARLSDDYEISPNHMAKLSHRISAAGLADQLTHYQRVKQSDFLVGRQWFRGDKCFDDPEQVQRMILATVSDLRPFFDQLIQ</sequence>
<proteinExistence type="predicted"/>
<dbReference type="Gene3D" id="3.30.930.20">
    <property type="entry name" value="Protein of unknown function DUF1054"/>
    <property type="match status" value="1"/>
</dbReference>
<comment type="caution">
    <text evidence="1">The sequence shown here is derived from an EMBL/GenBank/DDBJ whole genome shotgun (WGS) entry which is preliminary data.</text>
</comment>
<accession>A0A1Z5IEV1</accession>
<organism evidence="1 2">
    <name type="scientific">Secundilactobacillus mixtipabuli</name>
    <dbReference type="NCBI Taxonomy" id="1435342"/>
    <lineage>
        <taxon>Bacteria</taxon>
        <taxon>Bacillati</taxon>
        <taxon>Bacillota</taxon>
        <taxon>Bacilli</taxon>
        <taxon>Lactobacillales</taxon>
        <taxon>Lactobacillaceae</taxon>
        <taxon>Secundilactobacillus</taxon>
    </lineage>
</organism>
<keyword evidence="2" id="KW-1185">Reference proteome</keyword>
<dbReference type="SUPFAM" id="SSF142913">
    <property type="entry name" value="YktB/PF0168-like"/>
    <property type="match status" value="1"/>
</dbReference>
<evidence type="ECO:0000313" key="1">
    <source>
        <dbReference type="EMBL" id="GAX00168.1"/>
    </source>
</evidence>
<dbReference type="OrthoDB" id="9812818at2"/>
<dbReference type="InterPro" id="IPR053707">
    <property type="entry name" value="UPF0637_domain_sf"/>
</dbReference>
<evidence type="ECO:0000313" key="2">
    <source>
        <dbReference type="Proteomes" id="UP000198374"/>
    </source>
</evidence>
<name>A0A1Z5IEV1_9LACO</name>
<gene>
    <name evidence="1" type="ORF">IWT30_02148</name>
</gene>
<dbReference type="EMBL" id="BCMF01000012">
    <property type="protein sequence ID" value="GAX00168.1"/>
    <property type="molecule type" value="Genomic_DNA"/>
</dbReference>
<protein>
    <submittedName>
        <fullName evidence="1">Uncharacterized protein</fullName>
    </submittedName>
</protein>
<reference evidence="1 2" key="1">
    <citation type="submission" date="2015-11" db="EMBL/GenBank/DDBJ databases">
        <title>Draft genome sequences of new species of the genus Lactobacillus isolated from orchardgrass silage.</title>
        <authorList>
            <person name="Tohno M."/>
            <person name="Tanizawa Y."/>
            <person name="Arita M."/>
        </authorList>
    </citation>
    <scope>NUCLEOTIDE SEQUENCE [LARGE SCALE GENOMIC DNA]</scope>
    <source>
        <strain evidence="1 2">IWT30</strain>
    </source>
</reference>
<dbReference type="Proteomes" id="UP000198374">
    <property type="component" value="Unassembled WGS sequence"/>
</dbReference>